<evidence type="ECO:0000256" key="3">
    <source>
        <dbReference type="ARBA" id="ARBA00023125"/>
    </source>
</evidence>
<evidence type="ECO:0000259" key="7">
    <source>
        <dbReference type="PROSITE" id="PS50888"/>
    </source>
</evidence>
<sequence>MNPSSQIPSSAAYGYIYGEQNWQDVVDHTDKKPYSNTQSSVGMVSLAAISPPDSEFSMDTPNLNTASWNAQDNYSVDGSIRDPNEDGSPLNEAPGELEDSRRLAQDKRKRRRESHNAVERRRREKINERIRVLGALLPESCLDYHGKINKGIILKATVDYIRELQRDRVNTRWRIQQLEHELAVYRKAY</sequence>
<comment type="subcellular location">
    <subcellularLocation>
        <location evidence="1">Nucleus</location>
    </subcellularLocation>
</comment>
<keyword evidence="5" id="KW-0539">Nucleus</keyword>
<dbReference type="Pfam" id="PF00010">
    <property type="entry name" value="HLH"/>
    <property type="match status" value="1"/>
</dbReference>
<keyword evidence="2" id="KW-0805">Transcription regulation</keyword>
<evidence type="ECO:0000256" key="5">
    <source>
        <dbReference type="ARBA" id="ARBA00023242"/>
    </source>
</evidence>
<dbReference type="GO" id="GO:0005634">
    <property type="term" value="C:nucleus"/>
    <property type="evidence" value="ECO:0007669"/>
    <property type="project" value="UniProtKB-SubCell"/>
</dbReference>
<dbReference type="SUPFAM" id="SSF47459">
    <property type="entry name" value="HLH, helix-loop-helix DNA-binding domain"/>
    <property type="match status" value="1"/>
</dbReference>
<dbReference type="PANTHER" id="PTHR45776:SF2">
    <property type="entry name" value="MIP04163P"/>
    <property type="match status" value="1"/>
</dbReference>
<dbReference type="Proteomes" id="UP000612746">
    <property type="component" value="Unassembled WGS sequence"/>
</dbReference>
<feature type="domain" description="BHLH" evidence="7">
    <location>
        <begin position="110"/>
        <end position="164"/>
    </location>
</feature>
<evidence type="ECO:0000313" key="8">
    <source>
        <dbReference type="EMBL" id="KAG2173488.1"/>
    </source>
</evidence>
<dbReference type="AlphaFoldDB" id="A0A8H7PGL9"/>
<name>A0A8H7PGL9_9FUNG</name>
<gene>
    <name evidence="8" type="ORF">INT44_007079</name>
</gene>
<evidence type="ECO:0000313" key="9">
    <source>
        <dbReference type="Proteomes" id="UP000612746"/>
    </source>
</evidence>
<accession>A0A8H7PGL9</accession>
<organism evidence="8 9">
    <name type="scientific">Umbelopsis vinacea</name>
    <dbReference type="NCBI Taxonomy" id="44442"/>
    <lineage>
        <taxon>Eukaryota</taxon>
        <taxon>Fungi</taxon>
        <taxon>Fungi incertae sedis</taxon>
        <taxon>Mucoromycota</taxon>
        <taxon>Mucoromycotina</taxon>
        <taxon>Umbelopsidomycetes</taxon>
        <taxon>Umbelopsidales</taxon>
        <taxon>Umbelopsidaceae</taxon>
        <taxon>Umbelopsis</taxon>
    </lineage>
</organism>
<dbReference type="Gene3D" id="4.10.280.10">
    <property type="entry name" value="Helix-loop-helix DNA-binding domain"/>
    <property type="match status" value="1"/>
</dbReference>
<feature type="region of interest" description="Disordered" evidence="6">
    <location>
        <begin position="51"/>
        <end position="122"/>
    </location>
</feature>
<dbReference type="OrthoDB" id="690068at2759"/>
<comment type="caution">
    <text evidence="8">The sequence shown here is derived from an EMBL/GenBank/DDBJ whole genome shotgun (WGS) entry which is preliminary data.</text>
</comment>
<proteinExistence type="predicted"/>
<dbReference type="PROSITE" id="PS50888">
    <property type="entry name" value="BHLH"/>
    <property type="match status" value="1"/>
</dbReference>
<dbReference type="SMART" id="SM00353">
    <property type="entry name" value="HLH"/>
    <property type="match status" value="1"/>
</dbReference>
<dbReference type="GO" id="GO:0000981">
    <property type="term" value="F:DNA-binding transcription factor activity, RNA polymerase II-specific"/>
    <property type="evidence" value="ECO:0007669"/>
    <property type="project" value="TreeGrafter"/>
</dbReference>
<evidence type="ECO:0000256" key="6">
    <source>
        <dbReference type="SAM" id="MobiDB-lite"/>
    </source>
</evidence>
<dbReference type="GO" id="GO:0046983">
    <property type="term" value="F:protein dimerization activity"/>
    <property type="evidence" value="ECO:0007669"/>
    <property type="project" value="InterPro"/>
</dbReference>
<keyword evidence="3" id="KW-0238">DNA-binding</keyword>
<dbReference type="InterPro" id="IPR011598">
    <property type="entry name" value="bHLH_dom"/>
</dbReference>
<dbReference type="GO" id="GO:0000978">
    <property type="term" value="F:RNA polymerase II cis-regulatory region sequence-specific DNA binding"/>
    <property type="evidence" value="ECO:0007669"/>
    <property type="project" value="TreeGrafter"/>
</dbReference>
<dbReference type="InterPro" id="IPR036638">
    <property type="entry name" value="HLH_DNA-bd_sf"/>
</dbReference>
<feature type="compositionally biased region" description="Polar residues" evidence="6">
    <location>
        <begin position="57"/>
        <end position="76"/>
    </location>
</feature>
<dbReference type="EMBL" id="JAEPRA010000018">
    <property type="protein sequence ID" value="KAG2173488.1"/>
    <property type="molecule type" value="Genomic_DNA"/>
</dbReference>
<keyword evidence="9" id="KW-1185">Reference proteome</keyword>
<keyword evidence="4" id="KW-0804">Transcription</keyword>
<evidence type="ECO:0000256" key="4">
    <source>
        <dbReference type="ARBA" id="ARBA00023163"/>
    </source>
</evidence>
<reference evidence="8" key="1">
    <citation type="submission" date="2020-12" db="EMBL/GenBank/DDBJ databases">
        <title>Metabolic potential, ecology and presence of endohyphal bacteria is reflected in genomic diversity of Mucoromycotina.</title>
        <authorList>
            <person name="Muszewska A."/>
            <person name="Okrasinska A."/>
            <person name="Steczkiewicz K."/>
            <person name="Drgas O."/>
            <person name="Orlowska M."/>
            <person name="Perlinska-Lenart U."/>
            <person name="Aleksandrzak-Piekarczyk T."/>
            <person name="Szatraj K."/>
            <person name="Zielenkiewicz U."/>
            <person name="Pilsyk S."/>
            <person name="Malc E."/>
            <person name="Mieczkowski P."/>
            <person name="Kruszewska J.S."/>
            <person name="Biernat P."/>
            <person name="Pawlowska J."/>
        </authorList>
    </citation>
    <scope>NUCLEOTIDE SEQUENCE</scope>
    <source>
        <strain evidence="8">WA0000051536</strain>
    </source>
</reference>
<evidence type="ECO:0000256" key="1">
    <source>
        <dbReference type="ARBA" id="ARBA00004123"/>
    </source>
</evidence>
<dbReference type="PANTHER" id="PTHR45776">
    <property type="entry name" value="MIP04163P"/>
    <property type="match status" value="1"/>
</dbReference>
<evidence type="ECO:0000256" key="2">
    <source>
        <dbReference type="ARBA" id="ARBA00023015"/>
    </source>
</evidence>
<protein>
    <recommendedName>
        <fullName evidence="7">BHLH domain-containing protein</fullName>
    </recommendedName>
</protein>